<dbReference type="AlphaFoldDB" id="A0A8J2Z3E7"/>
<organism evidence="1 2">
    <name type="scientific">Cysteiniphilum litorale</name>
    <dbReference type="NCBI Taxonomy" id="2056700"/>
    <lineage>
        <taxon>Bacteria</taxon>
        <taxon>Pseudomonadati</taxon>
        <taxon>Pseudomonadota</taxon>
        <taxon>Gammaproteobacteria</taxon>
        <taxon>Thiotrichales</taxon>
        <taxon>Fastidiosibacteraceae</taxon>
        <taxon>Cysteiniphilum</taxon>
    </lineage>
</organism>
<evidence type="ECO:0000313" key="1">
    <source>
        <dbReference type="EMBL" id="GGF93654.1"/>
    </source>
</evidence>
<evidence type="ECO:0000313" key="2">
    <source>
        <dbReference type="Proteomes" id="UP000636949"/>
    </source>
</evidence>
<proteinExistence type="predicted"/>
<accession>A0A8J2Z3E7</accession>
<sequence length="72" mass="8486">MIITKPLNYYGQQTTIEVEHTKRNNKGQVWKLNGEYTTIEQISKALSYPSVYVLRRRITNVGQHRAFTEPFQ</sequence>
<gene>
    <name evidence="1" type="ORF">GCM10010995_08550</name>
</gene>
<comment type="caution">
    <text evidence="1">The sequence shown here is derived from an EMBL/GenBank/DDBJ whole genome shotgun (WGS) entry which is preliminary data.</text>
</comment>
<dbReference type="EMBL" id="BMJS01000006">
    <property type="protein sequence ID" value="GGF93654.1"/>
    <property type="molecule type" value="Genomic_DNA"/>
</dbReference>
<keyword evidence="2" id="KW-1185">Reference proteome</keyword>
<dbReference type="Proteomes" id="UP000636949">
    <property type="component" value="Unassembled WGS sequence"/>
</dbReference>
<reference evidence="1" key="1">
    <citation type="journal article" date="2014" name="Int. J. Syst. Evol. Microbiol.">
        <title>Complete genome sequence of Corynebacterium casei LMG S-19264T (=DSM 44701T), isolated from a smear-ripened cheese.</title>
        <authorList>
            <consortium name="US DOE Joint Genome Institute (JGI-PGF)"/>
            <person name="Walter F."/>
            <person name="Albersmeier A."/>
            <person name="Kalinowski J."/>
            <person name="Ruckert C."/>
        </authorList>
    </citation>
    <scope>NUCLEOTIDE SEQUENCE</scope>
    <source>
        <strain evidence="1">CGMCC 1.15758</strain>
    </source>
</reference>
<reference evidence="1" key="2">
    <citation type="submission" date="2020-09" db="EMBL/GenBank/DDBJ databases">
        <authorList>
            <person name="Sun Q."/>
            <person name="Zhou Y."/>
        </authorList>
    </citation>
    <scope>NUCLEOTIDE SEQUENCE</scope>
    <source>
        <strain evidence="1">CGMCC 1.15758</strain>
    </source>
</reference>
<dbReference type="RefSeq" id="WP_117001806.1">
    <property type="nucleotide sequence ID" value="NZ_BMJS01000006.1"/>
</dbReference>
<name>A0A8J2Z3E7_9GAMM</name>
<protein>
    <submittedName>
        <fullName evidence="1">Uncharacterized protein</fullName>
    </submittedName>
</protein>